<dbReference type="Gene3D" id="3.50.50.60">
    <property type="entry name" value="FAD/NAD(P)-binding domain"/>
    <property type="match status" value="2"/>
</dbReference>
<accession>A0ABY4ZPB3</accession>
<dbReference type="Pfam" id="PF01266">
    <property type="entry name" value="DAO"/>
    <property type="match status" value="1"/>
</dbReference>
<keyword evidence="1" id="KW-0560">Oxidoreductase</keyword>
<dbReference type="SUPFAM" id="SSF51971">
    <property type="entry name" value="Nucleotide-binding domain"/>
    <property type="match status" value="1"/>
</dbReference>
<reference evidence="3 4" key="1">
    <citation type="submission" date="2022-04" db="EMBL/GenBank/DDBJ databases">
        <title>Genome sequence of soybean root-associated Caulobacter segnis RL271.</title>
        <authorList>
            <person name="Longley R."/>
            <person name="Bonito G."/>
            <person name="Trigodet F."/>
            <person name="Crosson S."/>
            <person name="Fiebig A."/>
        </authorList>
    </citation>
    <scope>NUCLEOTIDE SEQUENCE [LARGE SCALE GENOMIC DNA]</scope>
    <source>
        <strain evidence="3 4">RL271</strain>
    </source>
</reference>
<name>A0ABY4ZPB3_9CAUL</name>
<feature type="domain" description="FAD dependent oxidoreductase" evidence="2">
    <location>
        <begin position="8"/>
        <end position="313"/>
    </location>
</feature>
<dbReference type="EMBL" id="CP096040">
    <property type="protein sequence ID" value="USQ94515.1"/>
    <property type="molecule type" value="Genomic_DNA"/>
</dbReference>
<evidence type="ECO:0000313" key="4">
    <source>
        <dbReference type="Proteomes" id="UP001057520"/>
    </source>
</evidence>
<keyword evidence="4" id="KW-1185">Reference proteome</keyword>
<evidence type="ECO:0000259" key="2">
    <source>
        <dbReference type="Pfam" id="PF01266"/>
    </source>
</evidence>
<dbReference type="InterPro" id="IPR036188">
    <property type="entry name" value="FAD/NAD-bd_sf"/>
</dbReference>
<dbReference type="PANTHER" id="PTHR13847:SF289">
    <property type="entry name" value="GLYCINE OXIDASE"/>
    <property type="match status" value="1"/>
</dbReference>
<evidence type="ECO:0000256" key="1">
    <source>
        <dbReference type="ARBA" id="ARBA00023002"/>
    </source>
</evidence>
<dbReference type="PANTHER" id="PTHR13847">
    <property type="entry name" value="SARCOSINE DEHYDROGENASE-RELATED"/>
    <property type="match status" value="1"/>
</dbReference>
<evidence type="ECO:0000313" key="3">
    <source>
        <dbReference type="EMBL" id="USQ94515.1"/>
    </source>
</evidence>
<organism evidence="3 4">
    <name type="scientific">Caulobacter segnis</name>
    <dbReference type="NCBI Taxonomy" id="88688"/>
    <lineage>
        <taxon>Bacteria</taxon>
        <taxon>Pseudomonadati</taxon>
        <taxon>Pseudomonadota</taxon>
        <taxon>Alphaproteobacteria</taxon>
        <taxon>Caulobacterales</taxon>
        <taxon>Caulobacteraceae</taxon>
        <taxon>Caulobacter</taxon>
    </lineage>
</organism>
<dbReference type="InterPro" id="IPR006076">
    <property type="entry name" value="FAD-dep_OxRdtase"/>
</dbReference>
<protein>
    <submittedName>
        <fullName evidence="3">FAD-dependent oxidoreductase</fullName>
    </submittedName>
</protein>
<proteinExistence type="predicted"/>
<gene>
    <name evidence="3" type="ORF">MZV50_18240</name>
</gene>
<dbReference type="Gene3D" id="3.30.9.10">
    <property type="entry name" value="D-Amino Acid Oxidase, subunit A, domain 2"/>
    <property type="match status" value="1"/>
</dbReference>
<dbReference type="SUPFAM" id="SSF54373">
    <property type="entry name" value="FAD-linked reductases, C-terminal domain"/>
    <property type="match status" value="1"/>
</dbReference>
<sequence length="337" mass="34904">MNVQTGARIAVAGAGALGSAVALRLARAGFSVTVFDSAPSGENASGVAAGMLAPVSEALFDPVSRDHLDLMRRARDLWPAFAEDLGLEIVRAGVRIEGSESWRGQVDRRLRDLGLPSAATIAEDWRIEARPALRTLRAAAEAAGARFEARLVESFAPGVLRLSGGGVEAFDVLVLATGPGVRAGRLAPETAALAPIKGQILRTDAATDDPAVVRGEGVYLAPGETLAVGATMEVGRDDLSPDASATQALRAAAWALRPDLDLGQAEVEVGVRVTTPDGLPLVGWSAAPGVLLAVGARRNGWLLAPLVADMVAAYLNGDNPGPDADAMDARRFEEPET</sequence>
<dbReference type="Proteomes" id="UP001057520">
    <property type="component" value="Chromosome"/>
</dbReference>